<name>A0A3P6Q8E1_DIBLA</name>
<proteinExistence type="predicted"/>
<dbReference type="AlphaFoldDB" id="A0A3P6Q8E1"/>
<feature type="disulfide bond" evidence="2">
    <location>
        <begin position="24"/>
        <end position="36"/>
    </location>
</feature>
<reference evidence="3 4" key="1">
    <citation type="submission" date="2018-11" db="EMBL/GenBank/DDBJ databases">
        <authorList>
            <consortium name="Pathogen Informatics"/>
        </authorList>
    </citation>
    <scope>NUCLEOTIDE SEQUENCE [LARGE SCALE GENOMIC DNA]</scope>
</reference>
<dbReference type="Gene3D" id="4.10.400.10">
    <property type="entry name" value="Low-density Lipoprotein Receptor"/>
    <property type="match status" value="1"/>
</dbReference>
<protein>
    <recommendedName>
        <fullName evidence="5">Low-density lipoprotein receptor domain class A</fullName>
    </recommendedName>
</protein>
<dbReference type="Proteomes" id="UP000281553">
    <property type="component" value="Unassembled WGS sequence"/>
</dbReference>
<keyword evidence="4" id="KW-1185">Reference proteome</keyword>
<dbReference type="OrthoDB" id="6163359at2759"/>
<evidence type="ECO:0008006" key="5">
    <source>
        <dbReference type="Google" id="ProtNLM"/>
    </source>
</evidence>
<gene>
    <name evidence="3" type="ORF">DILT_LOCUS971</name>
</gene>
<sequence length="139" mass="15444">MCLFRCVAATGEKRPVNIEIKNPCGKGYLSCRDGECKPQSAFCDGRTDCADASDEFPEFCPGALKDVIIKPGRIVKPPWTRFSFICTDRFGRRPTVIFADSRLPVDGDSRFRVVRLNESTIEVIAPRGLRGPKDSTNIT</sequence>
<dbReference type="PROSITE" id="PS50068">
    <property type="entry name" value="LDLRA_2"/>
    <property type="match status" value="1"/>
</dbReference>
<evidence type="ECO:0000256" key="2">
    <source>
        <dbReference type="PROSITE-ProRule" id="PRU00124"/>
    </source>
</evidence>
<dbReference type="SMR" id="A0A3P6Q8E1"/>
<evidence type="ECO:0000313" key="3">
    <source>
        <dbReference type="EMBL" id="VDK38683.1"/>
    </source>
</evidence>
<dbReference type="SUPFAM" id="SSF57424">
    <property type="entry name" value="LDL receptor-like module"/>
    <property type="match status" value="1"/>
</dbReference>
<dbReference type="Pfam" id="PF00057">
    <property type="entry name" value="Ldl_recept_a"/>
    <property type="match status" value="1"/>
</dbReference>
<feature type="disulfide bond" evidence="2">
    <location>
        <begin position="31"/>
        <end position="49"/>
    </location>
</feature>
<accession>A0A3P6Q8E1</accession>
<organism evidence="3 4">
    <name type="scientific">Dibothriocephalus latus</name>
    <name type="common">Fish tapeworm</name>
    <name type="synonym">Diphyllobothrium latum</name>
    <dbReference type="NCBI Taxonomy" id="60516"/>
    <lineage>
        <taxon>Eukaryota</taxon>
        <taxon>Metazoa</taxon>
        <taxon>Spiralia</taxon>
        <taxon>Lophotrochozoa</taxon>
        <taxon>Platyhelminthes</taxon>
        <taxon>Cestoda</taxon>
        <taxon>Eucestoda</taxon>
        <taxon>Diphyllobothriidea</taxon>
        <taxon>Diphyllobothriidae</taxon>
        <taxon>Dibothriocephalus</taxon>
    </lineage>
</organism>
<dbReference type="EMBL" id="UYRU01005353">
    <property type="protein sequence ID" value="VDK38683.1"/>
    <property type="molecule type" value="Genomic_DNA"/>
</dbReference>
<dbReference type="InterPro" id="IPR002172">
    <property type="entry name" value="LDrepeatLR_classA_rpt"/>
</dbReference>
<dbReference type="CDD" id="cd00112">
    <property type="entry name" value="LDLa"/>
    <property type="match status" value="1"/>
</dbReference>
<dbReference type="InterPro" id="IPR036055">
    <property type="entry name" value="LDL_receptor-like_sf"/>
</dbReference>
<comment type="caution">
    <text evidence="2">Lacks conserved residue(s) required for the propagation of feature annotation.</text>
</comment>
<evidence type="ECO:0000256" key="1">
    <source>
        <dbReference type="ARBA" id="ARBA00023157"/>
    </source>
</evidence>
<evidence type="ECO:0000313" key="4">
    <source>
        <dbReference type="Proteomes" id="UP000281553"/>
    </source>
</evidence>
<dbReference type="SMART" id="SM00192">
    <property type="entry name" value="LDLa"/>
    <property type="match status" value="1"/>
</dbReference>
<keyword evidence="1 2" id="KW-1015">Disulfide bond</keyword>